<dbReference type="PANTHER" id="PTHR43257">
    <property type="entry name" value="PYRUVATE DEHYDROGENASE E1 COMPONENT BETA SUBUNIT"/>
    <property type="match status" value="1"/>
</dbReference>
<feature type="domain" description="Transketolase-like pyrimidine-binding" evidence="4">
    <location>
        <begin position="10"/>
        <end position="185"/>
    </location>
</feature>
<evidence type="ECO:0000256" key="2">
    <source>
        <dbReference type="ARBA" id="ARBA00023002"/>
    </source>
</evidence>
<dbReference type="Pfam" id="PF02779">
    <property type="entry name" value="Transket_pyr"/>
    <property type="match status" value="1"/>
</dbReference>
<evidence type="ECO:0000256" key="1">
    <source>
        <dbReference type="ARBA" id="ARBA00001964"/>
    </source>
</evidence>
<dbReference type="SMART" id="SM00861">
    <property type="entry name" value="Transket_pyr"/>
    <property type="match status" value="1"/>
</dbReference>
<reference evidence="5 6" key="1">
    <citation type="submission" date="2017-04" db="EMBL/GenBank/DDBJ databases">
        <title>Bacillus krulwichiae AM31D Genome sequencing and assembly.</title>
        <authorList>
            <person name="Krulwich T.A."/>
            <person name="Anastor L."/>
            <person name="Ehrlich R."/>
            <person name="Ehrlich G.D."/>
            <person name="Janto B."/>
        </authorList>
    </citation>
    <scope>NUCLEOTIDE SEQUENCE [LARGE SCALE GENOMIC DNA]</scope>
    <source>
        <strain evidence="5 6">AM31D</strain>
    </source>
</reference>
<dbReference type="Pfam" id="PF02780">
    <property type="entry name" value="Transketolase_C"/>
    <property type="match status" value="1"/>
</dbReference>
<sequence length="341" mass="36959">MHRGNNMSVIRFNKAINMALSEEMKRDANVFIAGEDVAEAGGSFGVTKGLLNEFGESRVVDTPISEGAIIGLAVGSSLTGLKPVVEIMFMDFMAVCFDQIINQAAKMRYMSGGKMSLPLVIRTQAGAGFNAGPQHSQSLEALLMHIPGIKVVMPSNPYDAKGLLKTAIRDENPVIFIENKMLYGLKGEVPDEEYVVPFGKANIVRKGTDVTIVALGQMVNKAKSVTKQLEQQGISAELIDPRTITPLDKDTIVNSVAKTGRLVIVHEAVKTGGVGAEIAALVQEEVFDYLDAPIQRVAAPFTPVPYSKPLENYFLPDEQKIIEAVKKVCIGRQFPQLVGRD</sequence>
<dbReference type="CDD" id="cd07036">
    <property type="entry name" value="TPP_PYR_E1-PDHc-beta_like"/>
    <property type="match status" value="1"/>
</dbReference>
<dbReference type="Proteomes" id="UP000193006">
    <property type="component" value="Chromosome"/>
</dbReference>
<dbReference type="GO" id="GO:0003863">
    <property type="term" value="F:branched-chain 2-oxo acid dehydrogenase activity"/>
    <property type="evidence" value="ECO:0007669"/>
    <property type="project" value="UniProtKB-EC"/>
</dbReference>
<dbReference type="SUPFAM" id="SSF52922">
    <property type="entry name" value="TK C-terminal domain-like"/>
    <property type="match status" value="1"/>
</dbReference>
<keyword evidence="3" id="KW-0786">Thiamine pyrophosphate</keyword>
<dbReference type="PANTHER" id="PTHR43257:SF2">
    <property type="entry name" value="PYRUVATE DEHYDROGENASE E1 COMPONENT SUBUNIT BETA"/>
    <property type="match status" value="1"/>
</dbReference>
<dbReference type="Gene3D" id="3.40.50.970">
    <property type="match status" value="1"/>
</dbReference>
<keyword evidence="6" id="KW-1185">Reference proteome</keyword>
<accession>A0A1X9MAQ0</accession>
<evidence type="ECO:0000259" key="4">
    <source>
        <dbReference type="SMART" id="SM00861"/>
    </source>
</evidence>
<dbReference type="NCBIfam" id="NF006667">
    <property type="entry name" value="PRK09212.1"/>
    <property type="match status" value="1"/>
</dbReference>
<comment type="cofactor">
    <cofactor evidence="1">
        <name>thiamine diphosphate</name>
        <dbReference type="ChEBI" id="CHEBI:58937"/>
    </cofactor>
</comment>
<dbReference type="EC" id="1.2.4.4" evidence="5"/>
<dbReference type="InterPro" id="IPR029061">
    <property type="entry name" value="THDP-binding"/>
</dbReference>
<evidence type="ECO:0000313" key="6">
    <source>
        <dbReference type="Proteomes" id="UP000193006"/>
    </source>
</evidence>
<dbReference type="InterPro" id="IPR009014">
    <property type="entry name" value="Transketo_C/PFOR_II"/>
</dbReference>
<organism evidence="5 6">
    <name type="scientific">Halalkalibacter krulwichiae</name>
    <dbReference type="NCBI Taxonomy" id="199441"/>
    <lineage>
        <taxon>Bacteria</taxon>
        <taxon>Bacillati</taxon>
        <taxon>Bacillota</taxon>
        <taxon>Bacilli</taxon>
        <taxon>Bacillales</taxon>
        <taxon>Bacillaceae</taxon>
        <taxon>Halalkalibacter</taxon>
    </lineage>
</organism>
<gene>
    <name evidence="5" type="primary">bfmBAB_1</name>
    <name evidence="5" type="ORF">BkAM31D_07540</name>
</gene>
<name>A0A1X9MAQ0_9BACI</name>
<dbReference type="EMBL" id="CP020814">
    <property type="protein sequence ID" value="ARK29724.1"/>
    <property type="molecule type" value="Genomic_DNA"/>
</dbReference>
<dbReference type="Gene3D" id="3.40.50.920">
    <property type="match status" value="1"/>
</dbReference>
<dbReference type="AlphaFoldDB" id="A0A1X9MAQ0"/>
<dbReference type="FunFam" id="3.40.50.920:FF:000001">
    <property type="entry name" value="Pyruvate dehydrogenase E1 beta subunit"/>
    <property type="match status" value="1"/>
</dbReference>
<evidence type="ECO:0000256" key="3">
    <source>
        <dbReference type="ARBA" id="ARBA00023052"/>
    </source>
</evidence>
<protein>
    <submittedName>
        <fullName evidence="5">2-oxoisovalerate dehydrogenase subunit beta</fullName>
        <ecNumber evidence="5">1.2.4.4</ecNumber>
    </submittedName>
</protein>
<dbReference type="SUPFAM" id="SSF52518">
    <property type="entry name" value="Thiamin diphosphate-binding fold (THDP-binding)"/>
    <property type="match status" value="1"/>
</dbReference>
<keyword evidence="2 5" id="KW-0560">Oxidoreductase</keyword>
<dbReference type="FunFam" id="3.40.50.970:FF:000001">
    <property type="entry name" value="Pyruvate dehydrogenase E1 beta subunit"/>
    <property type="match status" value="1"/>
</dbReference>
<dbReference type="InterPro" id="IPR033248">
    <property type="entry name" value="Transketolase_C"/>
</dbReference>
<dbReference type="STRING" id="199441.BkAM31D_07540"/>
<dbReference type="InterPro" id="IPR005475">
    <property type="entry name" value="Transketolase-like_Pyr-bd"/>
</dbReference>
<evidence type="ECO:0000313" key="5">
    <source>
        <dbReference type="EMBL" id="ARK29724.1"/>
    </source>
</evidence>
<dbReference type="KEGG" id="bkw:BkAM31D_07540"/>
<proteinExistence type="predicted"/>